<sequence length="313" mass="35143">MRLLPVLLVLAAARPSACAGSKWCYEIQAKASSSACLGPSEWGEDCQKSRQSPINIVTTEAQLDSNLGPFSFSGYDKKQKWKVQNNGHSVMVLLEEEASIAGGGLAARYRAKQLHLHWSKELDGGSEHTLNGDRYAMEMHIVHEKEKGTSRNEKEAQDSKDEIAVLAFFVEAGSEENPGFQPLVEALSYVSKPEMNTTMKDSISLLDLLPKKETLRHYFRYLGSLTTPGCEEKVVWTVFQERIQLHKNQIAEFSTKLYYDKEQKLKMTDNVRPLQRRGQRLVFRSRAPGQLLPLPLPTLLFPTLTCLLAGFLG</sequence>
<dbReference type="PROSITE" id="PS00162">
    <property type="entry name" value="ALPHA_CA_1"/>
    <property type="match status" value="1"/>
</dbReference>
<reference evidence="19 20" key="1">
    <citation type="submission" date="2019-05" db="EMBL/GenBank/DDBJ databases">
        <title>A Chromosome-scale Meerkat (S. suricatta) Genome Assembly.</title>
        <authorList>
            <person name="Dudchenko O."/>
            <person name="Lieberman Aiden E."/>
            <person name="Tung J."/>
            <person name="Barreiro L.B."/>
            <person name="Clutton-Brock T.H."/>
        </authorList>
    </citation>
    <scope>NUCLEOTIDE SEQUENCE [LARGE SCALE GENOMIC DNA]</scope>
</reference>
<dbReference type="OrthoDB" id="429145at2759"/>
<dbReference type="FunFam" id="3.10.200.10:FF:000003">
    <property type="entry name" value="Carbonic anhydrase 12"/>
    <property type="match status" value="1"/>
</dbReference>
<keyword evidence="10" id="KW-0472">Membrane</keyword>
<evidence type="ECO:0000256" key="12">
    <source>
        <dbReference type="ARBA" id="ARBA00023180"/>
    </source>
</evidence>
<keyword evidence="14" id="KW-0449">Lipoprotein</keyword>
<comment type="similarity">
    <text evidence="3 17">Belongs to the alpha-carbonic anhydrase family.</text>
</comment>
<feature type="domain" description="Alpha-carbonic anhydrase" evidence="18">
    <location>
        <begin position="21"/>
        <end position="286"/>
    </location>
</feature>
<evidence type="ECO:0000256" key="16">
    <source>
        <dbReference type="ARBA" id="ARBA00049061"/>
    </source>
</evidence>
<dbReference type="EC" id="4.2.1.1" evidence="17"/>
<evidence type="ECO:0000256" key="2">
    <source>
        <dbReference type="ARBA" id="ARBA00004609"/>
    </source>
</evidence>
<evidence type="ECO:0000313" key="19">
    <source>
        <dbReference type="Ensembl" id="ENSSSUP00005035064.1"/>
    </source>
</evidence>
<evidence type="ECO:0000256" key="10">
    <source>
        <dbReference type="ARBA" id="ARBA00023136"/>
    </source>
</evidence>
<keyword evidence="7 17" id="KW-0479">Metal-binding</keyword>
<dbReference type="InterPro" id="IPR023561">
    <property type="entry name" value="Carbonic_anhydrase_a-class"/>
</dbReference>
<dbReference type="RefSeq" id="XP_029784925.1">
    <property type="nucleotide sequence ID" value="XM_029929065.1"/>
</dbReference>
<evidence type="ECO:0000256" key="4">
    <source>
        <dbReference type="ARBA" id="ARBA00011736"/>
    </source>
</evidence>
<dbReference type="Pfam" id="PF00194">
    <property type="entry name" value="Carb_anhydrase"/>
    <property type="match status" value="1"/>
</dbReference>
<reference evidence="19" key="2">
    <citation type="submission" date="2025-08" db="UniProtKB">
        <authorList>
            <consortium name="Ensembl"/>
        </authorList>
    </citation>
    <scope>IDENTIFICATION</scope>
</reference>
<keyword evidence="6" id="KW-0336">GPI-anchor</keyword>
<dbReference type="OMA" id="AVEFHLH"/>
<keyword evidence="8 17" id="KW-0732">Signal</keyword>
<evidence type="ECO:0000256" key="9">
    <source>
        <dbReference type="ARBA" id="ARBA00022833"/>
    </source>
</evidence>
<keyword evidence="12" id="KW-0325">Glycoprotein</keyword>
<dbReference type="PROSITE" id="PS51144">
    <property type="entry name" value="ALPHA_CA_2"/>
    <property type="match status" value="1"/>
</dbReference>
<evidence type="ECO:0000256" key="6">
    <source>
        <dbReference type="ARBA" id="ARBA00022622"/>
    </source>
</evidence>
<evidence type="ECO:0000256" key="13">
    <source>
        <dbReference type="ARBA" id="ARBA00023239"/>
    </source>
</evidence>
<keyword evidence="13 17" id="KW-0456">Lyase</keyword>
<comment type="catalytic activity">
    <reaction evidence="16">
        <text>hydrogencarbonate + H(+) = CO2 + H2O</text>
        <dbReference type="Rhea" id="RHEA:10748"/>
        <dbReference type="ChEBI" id="CHEBI:15377"/>
        <dbReference type="ChEBI" id="CHEBI:15378"/>
        <dbReference type="ChEBI" id="CHEBI:16526"/>
        <dbReference type="ChEBI" id="CHEBI:17544"/>
        <dbReference type="EC" id="4.2.1.1"/>
    </reaction>
    <physiologicalReaction direction="left-to-right" evidence="16">
        <dbReference type="Rhea" id="RHEA:10749"/>
    </physiologicalReaction>
    <physiologicalReaction direction="right-to-left" evidence="16">
        <dbReference type="Rhea" id="RHEA:10750"/>
    </physiologicalReaction>
</comment>
<evidence type="ECO:0000313" key="20">
    <source>
        <dbReference type="Proteomes" id="UP000472268"/>
    </source>
</evidence>
<protein>
    <recommendedName>
        <fullName evidence="17">Carbonic anhydrase</fullName>
        <ecNumber evidence="17">4.2.1.1</ecNumber>
    </recommendedName>
</protein>
<dbReference type="InterPro" id="IPR041874">
    <property type="entry name" value="CA4/CA15"/>
</dbReference>
<accession>A0A673VDX5</accession>
<keyword evidence="5" id="KW-1003">Cell membrane</keyword>
<evidence type="ECO:0000256" key="8">
    <source>
        <dbReference type="ARBA" id="ARBA00022729"/>
    </source>
</evidence>
<dbReference type="PANTHER" id="PTHR18952">
    <property type="entry name" value="CARBONIC ANHYDRASE"/>
    <property type="match status" value="1"/>
</dbReference>
<dbReference type="InterPro" id="IPR036398">
    <property type="entry name" value="CA_dom_sf"/>
</dbReference>
<keyword evidence="9 17" id="KW-0862">Zinc</keyword>
<dbReference type="InterPro" id="IPR001148">
    <property type="entry name" value="CA_dom"/>
</dbReference>
<dbReference type="CTD" id="762"/>
<evidence type="ECO:0000256" key="11">
    <source>
        <dbReference type="ARBA" id="ARBA00023157"/>
    </source>
</evidence>
<dbReference type="InterPro" id="IPR018338">
    <property type="entry name" value="Carbonic_anhydrase_a-class_CS"/>
</dbReference>
<keyword evidence="11" id="KW-1015">Disulfide bond</keyword>
<dbReference type="GO" id="GO:0098552">
    <property type="term" value="C:side of membrane"/>
    <property type="evidence" value="ECO:0007669"/>
    <property type="project" value="UniProtKB-KW"/>
</dbReference>
<dbReference type="PANTHER" id="PTHR18952:SF95">
    <property type="entry name" value="CARBONIC ANHYDRASE 4"/>
    <property type="match status" value="1"/>
</dbReference>
<reference evidence="19" key="3">
    <citation type="submission" date="2025-09" db="UniProtKB">
        <authorList>
            <consortium name="Ensembl"/>
        </authorList>
    </citation>
    <scope>IDENTIFICATION</scope>
</reference>
<evidence type="ECO:0000256" key="1">
    <source>
        <dbReference type="ARBA" id="ARBA00001947"/>
    </source>
</evidence>
<dbReference type="Proteomes" id="UP000472268">
    <property type="component" value="Chromosome 17"/>
</dbReference>
<dbReference type="Gene3D" id="3.10.200.10">
    <property type="entry name" value="Alpha carbonic anhydrase"/>
    <property type="match status" value="1"/>
</dbReference>
<dbReference type="SUPFAM" id="SSF51069">
    <property type="entry name" value="Carbonic anhydrase"/>
    <property type="match status" value="1"/>
</dbReference>
<evidence type="ECO:0000256" key="5">
    <source>
        <dbReference type="ARBA" id="ARBA00022475"/>
    </source>
</evidence>
<evidence type="ECO:0000256" key="17">
    <source>
        <dbReference type="RuleBase" id="RU367011"/>
    </source>
</evidence>
<organism evidence="19 20">
    <name type="scientific">Suricata suricatta</name>
    <name type="common">Meerkat</name>
    <dbReference type="NCBI Taxonomy" id="37032"/>
    <lineage>
        <taxon>Eukaryota</taxon>
        <taxon>Metazoa</taxon>
        <taxon>Chordata</taxon>
        <taxon>Craniata</taxon>
        <taxon>Vertebrata</taxon>
        <taxon>Euteleostomi</taxon>
        <taxon>Mammalia</taxon>
        <taxon>Eutheria</taxon>
        <taxon>Laurasiatheria</taxon>
        <taxon>Carnivora</taxon>
        <taxon>Feliformia</taxon>
        <taxon>Herpestidae</taxon>
        <taxon>Suricata</taxon>
    </lineage>
</organism>
<feature type="chain" id="PRO_5025715759" description="Carbonic anhydrase" evidence="17">
    <location>
        <begin position="20"/>
        <end position="313"/>
    </location>
</feature>
<dbReference type="GO" id="GO:0005886">
    <property type="term" value="C:plasma membrane"/>
    <property type="evidence" value="ECO:0007669"/>
    <property type="project" value="UniProtKB-SubCell"/>
</dbReference>
<dbReference type="CDD" id="cd03117">
    <property type="entry name" value="alpha_CA_IV_XV_like"/>
    <property type="match status" value="1"/>
</dbReference>
<proteinExistence type="inferred from homology"/>
<keyword evidence="20" id="KW-1185">Reference proteome</keyword>
<name>A0A673VDX5_SURSU</name>
<dbReference type="GO" id="GO:0008270">
    <property type="term" value="F:zinc ion binding"/>
    <property type="evidence" value="ECO:0007669"/>
    <property type="project" value="UniProtKB-UniRule"/>
</dbReference>
<comment type="cofactor">
    <cofactor evidence="1 17">
        <name>Zn(2+)</name>
        <dbReference type="ChEBI" id="CHEBI:29105"/>
    </cofactor>
</comment>
<comment type="function">
    <text evidence="17">Reversible hydration of carbon dioxide.</text>
</comment>
<evidence type="ECO:0000256" key="3">
    <source>
        <dbReference type="ARBA" id="ARBA00010718"/>
    </source>
</evidence>
<comment type="subcellular location">
    <subcellularLocation>
        <location evidence="2">Cell membrane</location>
        <topology evidence="2">Lipid-anchor</topology>
        <topology evidence="2">GPI-anchor</topology>
    </subcellularLocation>
</comment>
<comment type="function">
    <text evidence="15">Catalyzes the reversible hydration of carbon dioxide into bicarbonate and protons and thus is essential to maintaining intracellular and extracellular pH. May stimulate the sodium/bicarbonate transporter activity of SLC4A4 that acts in pH homeostasis. It is essential for acid overload removal from the retina and retina epithelium, and acid release in the choriocapillaris in the choroid.</text>
</comment>
<evidence type="ECO:0000256" key="14">
    <source>
        <dbReference type="ARBA" id="ARBA00023288"/>
    </source>
</evidence>
<dbReference type="AlphaFoldDB" id="A0A673VDX5"/>
<evidence type="ECO:0000256" key="7">
    <source>
        <dbReference type="ARBA" id="ARBA00022723"/>
    </source>
</evidence>
<gene>
    <name evidence="19" type="primary">CA4</name>
</gene>
<comment type="subunit">
    <text evidence="4">Interacts with SLC4A4.</text>
</comment>
<feature type="signal peptide" evidence="17">
    <location>
        <begin position="1"/>
        <end position="19"/>
    </location>
</feature>
<evidence type="ECO:0000256" key="15">
    <source>
        <dbReference type="ARBA" id="ARBA00045603"/>
    </source>
</evidence>
<evidence type="ECO:0000259" key="18">
    <source>
        <dbReference type="PROSITE" id="PS51144"/>
    </source>
</evidence>
<dbReference type="GeneID" id="115282860"/>
<dbReference type="Ensembl" id="ENSSSUT00005039940.1">
    <property type="protein sequence ID" value="ENSSSUP00005035064.1"/>
    <property type="gene ID" value="ENSSSUG00005022502.1"/>
</dbReference>
<dbReference type="GO" id="GO:0004089">
    <property type="term" value="F:carbonate dehydratase activity"/>
    <property type="evidence" value="ECO:0007669"/>
    <property type="project" value="UniProtKB-UniRule"/>
</dbReference>
<dbReference type="SMART" id="SM01057">
    <property type="entry name" value="Carb_anhydrase"/>
    <property type="match status" value="1"/>
</dbReference>